<gene>
    <name evidence="1" type="ORF">PODLI_1B027350</name>
</gene>
<dbReference type="EMBL" id="OX395126">
    <property type="protein sequence ID" value="CAI5762337.1"/>
    <property type="molecule type" value="Genomic_DNA"/>
</dbReference>
<accession>A0AA35NVU4</accession>
<sequence length="94" mass="10776">MAGETTADKAQLKKEGLMKDRAWRKLQKDLPNCYYPGGWHLLELGTLHRKESELKSRKTRVEIRSIHDLIEVQHQAALFSLMSSGVDTVKDGRE</sequence>
<protein>
    <submittedName>
        <fullName evidence="1">Uncharacterized protein</fullName>
    </submittedName>
</protein>
<dbReference type="Proteomes" id="UP001178461">
    <property type="component" value="Chromosome 1"/>
</dbReference>
<evidence type="ECO:0000313" key="2">
    <source>
        <dbReference type="Proteomes" id="UP001178461"/>
    </source>
</evidence>
<evidence type="ECO:0000313" key="1">
    <source>
        <dbReference type="EMBL" id="CAI5762337.1"/>
    </source>
</evidence>
<organism evidence="1 2">
    <name type="scientific">Podarcis lilfordi</name>
    <name type="common">Lilford's wall lizard</name>
    <dbReference type="NCBI Taxonomy" id="74358"/>
    <lineage>
        <taxon>Eukaryota</taxon>
        <taxon>Metazoa</taxon>
        <taxon>Chordata</taxon>
        <taxon>Craniata</taxon>
        <taxon>Vertebrata</taxon>
        <taxon>Euteleostomi</taxon>
        <taxon>Lepidosauria</taxon>
        <taxon>Squamata</taxon>
        <taxon>Bifurcata</taxon>
        <taxon>Unidentata</taxon>
        <taxon>Episquamata</taxon>
        <taxon>Laterata</taxon>
        <taxon>Lacertibaenia</taxon>
        <taxon>Lacertidae</taxon>
        <taxon>Podarcis</taxon>
    </lineage>
</organism>
<name>A0AA35NVU4_9SAUR</name>
<reference evidence="1" key="1">
    <citation type="submission" date="2022-12" db="EMBL/GenBank/DDBJ databases">
        <authorList>
            <person name="Alioto T."/>
            <person name="Alioto T."/>
            <person name="Gomez Garrido J."/>
        </authorList>
    </citation>
    <scope>NUCLEOTIDE SEQUENCE</scope>
</reference>
<dbReference type="AlphaFoldDB" id="A0AA35NVU4"/>
<keyword evidence="2" id="KW-1185">Reference proteome</keyword>
<proteinExistence type="predicted"/>